<reference evidence="2" key="1">
    <citation type="journal article" date="2019" name="Int. J. Syst. Evol. Microbiol.">
        <title>The Global Catalogue of Microorganisms (GCM) 10K type strain sequencing project: providing services to taxonomists for standard genome sequencing and annotation.</title>
        <authorList>
            <consortium name="The Broad Institute Genomics Platform"/>
            <consortium name="The Broad Institute Genome Sequencing Center for Infectious Disease"/>
            <person name="Wu L."/>
            <person name="Ma J."/>
        </authorList>
    </citation>
    <scope>NUCLEOTIDE SEQUENCE [LARGE SCALE GENOMIC DNA]</scope>
    <source>
        <strain evidence="2">JCM 17656</strain>
    </source>
</reference>
<dbReference type="EMBL" id="BAABCE010000001">
    <property type="protein sequence ID" value="GAA3524911.1"/>
    <property type="molecule type" value="Genomic_DNA"/>
</dbReference>
<comment type="caution">
    <text evidence="1">The sequence shown here is derived from an EMBL/GenBank/DDBJ whole genome shotgun (WGS) entry which is preliminary data.</text>
</comment>
<name>A0ABP6V0C8_9ACTN</name>
<gene>
    <name evidence="1" type="ORF">GCM10022295_03520</name>
</gene>
<organism evidence="1 2">
    <name type="scientific">Streptomyces osmaniensis</name>
    <dbReference type="NCBI Taxonomy" id="593134"/>
    <lineage>
        <taxon>Bacteria</taxon>
        <taxon>Bacillati</taxon>
        <taxon>Actinomycetota</taxon>
        <taxon>Actinomycetes</taxon>
        <taxon>Kitasatosporales</taxon>
        <taxon>Streptomycetaceae</taxon>
        <taxon>Streptomyces</taxon>
    </lineage>
</organism>
<accession>A0ABP6V0C8</accession>
<evidence type="ECO:0000313" key="1">
    <source>
        <dbReference type="EMBL" id="GAA3524911.1"/>
    </source>
</evidence>
<protein>
    <submittedName>
        <fullName evidence="1">Uncharacterized protein</fullName>
    </submittedName>
</protein>
<keyword evidence="2" id="KW-1185">Reference proteome</keyword>
<proteinExistence type="predicted"/>
<dbReference type="Proteomes" id="UP001500707">
    <property type="component" value="Unassembled WGS sequence"/>
</dbReference>
<evidence type="ECO:0000313" key="2">
    <source>
        <dbReference type="Proteomes" id="UP001500707"/>
    </source>
</evidence>
<sequence length="739" mass="80703">MSIMLDPTALDGAVRPARRNDLEGLTLPHGAEQSGATEAAHVEPEAEEMAQLRARMARLEAQALSRPADEAVPTTVSGRFRSAGAGTQLELRVDVDGPRPLMRISGDFFQISGATTNYVGSFVVDALTTTLTEGLVKLTGRGKFSFPVLSPHVEVSIVRGTAVAPTPGEATVQFSTDGGSPSASYLCAFVSPHFRSVQLEQDSVAGTVPFVSYDTGSLPQPPSSPARVLTVPAAYAEAGIEVQIAGAPDVVPAGAAGADARWSNAELHNAMVNHFSLWQNATRWQAWQMVATSHVDDTVRGIMFDAGGAFQRQGFAVFYDKIKGEDPVSRRAQLRTYVHELGHAFNLLHSWQKNLAIPPQPLGPNGGLGELSWMNYAQNFQPPPPAPGGTAAYWAAFPFQFTDSELVHLRHGFYRDVIMGGNPFLVGAAEVDVDLFDDPVVDNSGLALELRSNGTFRFGEPVVVEIKLSTTDVRGRSTHGRLHPNDGFVTVAIRTPSGETRIYRPPLIRCADHEDRTVLDAERPAIYDSAYIGYGKDGFYFQQPGQYQLRAQYHASDGSRVFSDVHRLNVRRPLTEADEDVAELMMSGDEQGTIFYLLGSRAESLESGNRALDEVLDRHPEHPLAVYPRMVKGFGVSRDFKDLTPAKELRVRPANTEEGIGQLSKVVESSAGDEGVDNITLGQVMRRLARVEARAGNPQRAAEVMDEMVEIFDRKHLNPHVMRDIRSQAERTREETTRP</sequence>
<dbReference type="RefSeq" id="WP_346179915.1">
    <property type="nucleotide sequence ID" value="NZ_BAABCE010000001.1"/>
</dbReference>